<name>A0ABQ5CRV0_9ASTR</name>
<protein>
    <submittedName>
        <fullName evidence="1">Uncharacterized protein</fullName>
    </submittedName>
</protein>
<evidence type="ECO:0000313" key="2">
    <source>
        <dbReference type="Proteomes" id="UP001151760"/>
    </source>
</evidence>
<gene>
    <name evidence="1" type="ORF">Tco_0907859</name>
</gene>
<accession>A0ABQ5CRV0</accession>
<comment type="caution">
    <text evidence="1">The sequence shown here is derived from an EMBL/GenBank/DDBJ whole genome shotgun (WGS) entry which is preliminary data.</text>
</comment>
<reference evidence="1" key="1">
    <citation type="journal article" date="2022" name="Int. J. Mol. Sci.">
        <title>Draft Genome of Tanacetum Coccineum: Genomic Comparison of Closely Related Tanacetum-Family Plants.</title>
        <authorList>
            <person name="Yamashiro T."/>
            <person name="Shiraishi A."/>
            <person name="Nakayama K."/>
            <person name="Satake H."/>
        </authorList>
    </citation>
    <scope>NUCLEOTIDE SEQUENCE</scope>
</reference>
<proteinExistence type="predicted"/>
<dbReference type="EMBL" id="BQNB010014389">
    <property type="protein sequence ID" value="GJT27584.1"/>
    <property type="molecule type" value="Genomic_DNA"/>
</dbReference>
<dbReference type="Proteomes" id="UP001151760">
    <property type="component" value="Unassembled WGS sequence"/>
</dbReference>
<organism evidence="1 2">
    <name type="scientific">Tanacetum coccineum</name>
    <dbReference type="NCBI Taxonomy" id="301880"/>
    <lineage>
        <taxon>Eukaryota</taxon>
        <taxon>Viridiplantae</taxon>
        <taxon>Streptophyta</taxon>
        <taxon>Embryophyta</taxon>
        <taxon>Tracheophyta</taxon>
        <taxon>Spermatophyta</taxon>
        <taxon>Magnoliopsida</taxon>
        <taxon>eudicotyledons</taxon>
        <taxon>Gunneridae</taxon>
        <taxon>Pentapetalae</taxon>
        <taxon>asterids</taxon>
        <taxon>campanulids</taxon>
        <taxon>Asterales</taxon>
        <taxon>Asteraceae</taxon>
        <taxon>Asteroideae</taxon>
        <taxon>Anthemideae</taxon>
        <taxon>Anthemidinae</taxon>
        <taxon>Tanacetum</taxon>
    </lineage>
</organism>
<reference evidence="1" key="2">
    <citation type="submission" date="2022-01" db="EMBL/GenBank/DDBJ databases">
        <authorList>
            <person name="Yamashiro T."/>
            <person name="Shiraishi A."/>
            <person name="Satake H."/>
            <person name="Nakayama K."/>
        </authorList>
    </citation>
    <scope>NUCLEOTIDE SEQUENCE</scope>
</reference>
<sequence length="101" mass="11807">MTELSLEESLSMFMAEIAKRLDKNTNFNKKIRAFTEFALRNQKASIKAWKFKNLFSELKKMTLPSLNHLNDDYWDELKETDGEKDLEAHYTNAKPHGKALP</sequence>
<evidence type="ECO:0000313" key="1">
    <source>
        <dbReference type="EMBL" id="GJT27584.1"/>
    </source>
</evidence>
<keyword evidence="2" id="KW-1185">Reference proteome</keyword>